<evidence type="ECO:0000256" key="4">
    <source>
        <dbReference type="SAM" id="Phobius"/>
    </source>
</evidence>
<evidence type="ECO:0000256" key="2">
    <source>
        <dbReference type="ARBA" id="ARBA00022676"/>
    </source>
</evidence>
<dbReference type="PANTHER" id="PTHR48043:SF145">
    <property type="entry name" value="FI06409P-RELATED"/>
    <property type="match status" value="1"/>
</dbReference>
<comment type="similarity">
    <text evidence="1">Belongs to the UDP-glycosyltransferase family.</text>
</comment>
<protein>
    <recommendedName>
        <fullName evidence="7">Glucuronosyltransferase</fullName>
    </recommendedName>
</protein>
<dbReference type="AlphaFoldDB" id="A0A8S3ZMW8"/>
<dbReference type="GO" id="GO:0008194">
    <property type="term" value="F:UDP-glycosyltransferase activity"/>
    <property type="evidence" value="ECO:0007669"/>
    <property type="project" value="InterPro"/>
</dbReference>
<dbReference type="InterPro" id="IPR002213">
    <property type="entry name" value="UDP_glucos_trans"/>
</dbReference>
<accession>A0A8S3ZMW8</accession>
<dbReference type="FunFam" id="3.40.50.2000:FF:000021">
    <property type="entry name" value="UDP-glucuronosyltransferase"/>
    <property type="match status" value="1"/>
</dbReference>
<keyword evidence="4" id="KW-0812">Transmembrane</keyword>
<evidence type="ECO:0000256" key="3">
    <source>
        <dbReference type="ARBA" id="ARBA00022679"/>
    </source>
</evidence>
<dbReference type="Gene3D" id="3.40.50.2000">
    <property type="entry name" value="Glycogen Phosphorylase B"/>
    <property type="match status" value="1"/>
</dbReference>
<proteinExistence type="inferred from homology"/>
<reference evidence="5" key="1">
    <citation type="submission" date="2021-04" db="EMBL/GenBank/DDBJ databases">
        <authorList>
            <consortium name="Molecular Ecology Group"/>
        </authorList>
    </citation>
    <scope>NUCLEOTIDE SEQUENCE</scope>
</reference>
<dbReference type="InterPro" id="IPR050271">
    <property type="entry name" value="UDP-glycosyltransferase"/>
</dbReference>
<sequence>MYFDAMTIGNFANYVESLHPDLIVLDGYPNVDERVALSYKLKIPFAVLTTLYDPVTLKVPINPVAQAYNSAYFRSKASLLETMLAVTSIIAPMFLHRFNDKGYMKQMFPNDPNVPAANELMSQAEVYIIQSDPINDYPIPAVPNMKMIGGVSVSPSKPLQEPFKSFVEKSEKAGVGVAVLSFGSLVMNLPKIAERKIISALSRLSVNTIWRANITSPDPDKILTSTWLPVNDLLGHKNVKVFISHSGANSLYEALYHAVPTVCVPLFYDQYVNAERAEDKGFCVNLDIVKVTADELFTAIEHVVSSKEIKSTVSKASEIYRELYKNPRQDAAFWLDHVLRYGGEYMRYSGQKLPMILFIMDYILVFMVGLTTGLGVLLLGYISKLIFSAYFRREVHLKSD</sequence>
<name>A0A8S3ZMW8_9EUPU</name>
<keyword evidence="2" id="KW-0328">Glycosyltransferase</keyword>
<keyword evidence="3" id="KW-0808">Transferase</keyword>
<gene>
    <name evidence="5" type="ORF">CUNI_LOCUS14698</name>
</gene>
<dbReference type="Pfam" id="PF00201">
    <property type="entry name" value="UDPGT"/>
    <property type="match status" value="1"/>
</dbReference>
<dbReference type="EMBL" id="CAJHNH020003368">
    <property type="protein sequence ID" value="CAG5129140.1"/>
    <property type="molecule type" value="Genomic_DNA"/>
</dbReference>
<evidence type="ECO:0000313" key="5">
    <source>
        <dbReference type="EMBL" id="CAG5129140.1"/>
    </source>
</evidence>
<dbReference type="CDD" id="cd03784">
    <property type="entry name" value="GT1_Gtf-like"/>
    <property type="match status" value="1"/>
</dbReference>
<organism evidence="5 6">
    <name type="scientific">Candidula unifasciata</name>
    <dbReference type="NCBI Taxonomy" id="100452"/>
    <lineage>
        <taxon>Eukaryota</taxon>
        <taxon>Metazoa</taxon>
        <taxon>Spiralia</taxon>
        <taxon>Lophotrochozoa</taxon>
        <taxon>Mollusca</taxon>
        <taxon>Gastropoda</taxon>
        <taxon>Heterobranchia</taxon>
        <taxon>Euthyneura</taxon>
        <taxon>Panpulmonata</taxon>
        <taxon>Eupulmonata</taxon>
        <taxon>Stylommatophora</taxon>
        <taxon>Helicina</taxon>
        <taxon>Helicoidea</taxon>
        <taxon>Geomitridae</taxon>
        <taxon>Candidula</taxon>
    </lineage>
</organism>
<dbReference type="Proteomes" id="UP000678393">
    <property type="component" value="Unassembled WGS sequence"/>
</dbReference>
<keyword evidence="4" id="KW-0472">Membrane</keyword>
<evidence type="ECO:0000313" key="6">
    <source>
        <dbReference type="Proteomes" id="UP000678393"/>
    </source>
</evidence>
<keyword evidence="6" id="KW-1185">Reference proteome</keyword>
<dbReference type="SUPFAM" id="SSF53756">
    <property type="entry name" value="UDP-Glycosyltransferase/glycogen phosphorylase"/>
    <property type="match status" value="1"/>
</dbReference>
<evidence type="ECO:0000256" key="1">
    <source>
        <dbReference type="ARBA" id="ARBA00009995"/>
    </source>
</evidence>
<comment type="caution">
    <text evidence="5">The sequence shown here is derived from an EMBL/GenBank/DDBJ whole genome shotgun (WGS) entry which is preliminary data.</text>
</comment>
<evidence type="ECO:0008006" key="7">
    <source>
        <dbReference type="Google" id="ProtNLM"/>
    </source>
</evidence>
<feature type="transmembrane region" description="Helical" evidence="4">
    <location>
        <begin position="356"/>
        <end position="382"/>
    </location>
</feature>
<dbReference type="PANTHER" id="PTHR48043">
    <property type="entry name" value="EG:EG0003.4 PROTEIN-RELATED"/>
    <property type="match status" value="1"/>
</dbReference>
<dbReference type="OrthoDB" id="6280089at2759"/>
<keyword evidence="4" id="KW-1133">Transmembrane helix</keyword>